<reference evidence="3" key="2">
    <citation type="submission" date="2019-09" db="UniProtKB">
        <authorList>
            <consortium name="WormBaseParasite"/>
        </authorList>
    </citation>
    <scope>IDENTIFICATION</scope>
</reference>
<keyword evidence="2" id="KW-1185">Reference proteome</keyword>
<evidence type="ECO:0000313" key="2">
    <source>
        <dbReference type="Proteomes" id="UP000050761"/>
    </source>
</evidence>
<dbReference type="WBParaSite" id="HPBE_0000850801-mRNA-1">
    <property type="protein sequence ID" value="HPBE_0000850801-mRNA-1"/>
    <property type="gene ID" value="HPBE_0000850801"/>
</dbReference>
<evidence type="ECO:0000313" key="1">
    <source>
        <dbReference type="EMBL" id="VDO76631.1"/>
    </source>
</evidence>
<accession>A0A183FMB0</accession>
<dbReference type="Proteomes" id="UP000050761">
    <property type="component" value="Unassembled WGS sequence"/>
</dbReference>
<dbReference type="AlphaFoldDB" id="A0A183FMB0"/>
<reference evidence="1 2" key="1">
    <citation type="submission" date="2018-11" db="EMBL/GenBank/DDBJ databases">
        <authorList>
            <consortium name="Pathogen Informatics"/>
        </authorList>
    </citation>
    <scope>NUCLEOTIDE SEQUENCE [LARGE SCALE GENOMIC DNA]</scope>
</reference>
<name>A0A183FMB0_HELPZ</name>
<dbReference type="EMBL" id="UZAH01026170">
    <property type="protein sequence ID" value="VDO76631.1"/>
    <property type="molecule type" value="Genomic_DNA"/>
</dbReference>
<organism evidence="2 3">
    <name type="scientific">Heligmosomoides polygyrus</name>
    <name type="common">Parasitic roundworm</name>
    <dbReference type="NCBI Taxonomy" id="6339"/>
    <lineage>
        <taxon>Eukaryota</taxon>
        <taxon>Metazoa</taxon>
        <taxon>Ecdysozoa</taxon>
        <taxon>Nematoda</taxon>
        <taxon>Chromadorea</taxon>
        <taxon>Rhabditida</taxon>
        <taxon>Rhabditina</taxon>
        <taxon>Rhabditomorpha</taxon>
        <taxon>Strongyloidea</taxon>
        <taxon>Heligmosomidae</taxon>
        <taxon>Heligmosomoides</taxon>
    </lineage>
</organism>
<gene>
    <name evidence="1" type="ORF">HPBE_LOCUS8509</name>
</gene>
<accession>A0A3P7XQH5</accession>
<evidence type="ECO:0000313" key="3">
    <source>
        <dbReference type="WBParaSite" id="HPBE_0000850801-mRNA-1"/>
    </source>
</evidence>
<sequence>MRFPSTQYVMQFITIVEVKLRECIAEGREVQIKAYVTKAEDEELIIGASVLKLLGYRLVREAVNTEVARDQRSIKPEGSPDAKKSSTVAAVVRRAYVAPNTVQWISLNWCSGNADCMLNSSTGRIFLGVCRPKTGGVVEVPVVNRSSEPYVFQEGEKVGNWINDPEEWEHASTQGVPIDLLRADGRVVARSQDG</sequence>
<protein>
    <submittedName>
        <fullName evidence="3">PPM-type phosphatase domain-containing protein</fullName>
    </submittedName>
</protein>
<proteinExistence type="predicted"/>